<evidence type="ECO:0000313" key="6">
    <source>
        <dbReference type="EMBL" id="SFQ06628.1"/>
    </source>
</evidence>
<dbReference type="Gene3D" id="2.30.30.910">
    <property type="match status" value="1"/>
</dbReference>
<evidence type="ECO:0000256" key="5">
    <source>
        <dbReference type="RuleBase" id="RU362076"/>
    </source>
</evidence>
<dbReference type="STRING" id="93684.SAMN05421853_101506"/>
<evidence type="ECO:0000313" key="7">
    <source>
        <dbReference type="Proteomes" id="UP000243106"/>
    </source>
</evidence>
<reference evidence="7" key="1">
    <citation type="submission" date="2016-10" db="EMBL/GenBank/DDBJ databases">
        <authorList>
            <person name="Varghese N."/>
            <person name="Submissions S."/>
        </authorList>
    </citation>
    <scope>NUCLEOTIDE SEQUENCE [LARGE SCALE GENOMIC DNA]</scope>
    <source>
        <strain evidence="7">JCM 10271</strain>
    </source>
</reference>
<dbReference type="Gene3D" id="2.60.40.4070">
    <property type="match status" value="1"/>
</dbReference>
<dbReference type="InterPro" id="IPR005648">
    <property type="entry name" value="FlgD"/>
</dbReference>
<comment type="similarity">
    <text evidence="1 5">Belongs to the FlgD family.</text>
</comment>
<evidence type="ECO:0000256" key="2">
    <source>
        <dbReference type="ARBA" id="ARBA00016013"/>
    </source>
</evidence>
<proteinExistence type="inferred from homology"/>
<dbReference type="AlphaFoldDB" id="A0A1I5VGF0"/>
<protein>
    <recommendedName>
        <fullName evidence="2 5">Basal-body rod modification protein FlgD</fullName>
    </recommendedName>
</protein>
<evidence type="ECO:0000256" key="1">
    <source>
        <dbReference type="ARBA" id="ARBA00010577"/>
    </source>
</evidence>
<sequence>MYVSEISAASAGVATTLPASGDSGVLSSDFQTFLKMLVTQAENQDPLNPIDSSDYAAQLASFATVEQQVMTNDLLRVLTAQSGGAAGLDMGDWIGSEVLVSGPVFYEGDPILVQPRPAPNATSAQLTVRNEQSEIVDIVALSIPMHSIEWPTSANSANIPSGYYTFEVESFSGGQLLDTGAAQAYASVTSVHGKAGDVTLELAGGSEVAAASVEEMRITE</sequence>
<keyword evidence="6" id="KW-0966">Cell projection</keyword>
<evidence type="ECO:0000256" key="3">
    <source>
        <dbReference type="ARBA" id="ARBA00022795"/>
    </source>
</evidence>
<keyword evidence="7" id="KW-1185">Reference proteome</keyword>
<keyword evidence="6" id="KW-0282">Flagellum</keyword>
<dbReference type="Pfam" id="PF03963">
    <property type="entry name" value="FlgD"/>
    <property type="match status" value="1"/>
</dbReference>
<accession>A0A1I5VGF0</accession>
<dbReference type="RefSeq" id="WP_093009187.1">
    <property type="nucleotide sequence ID" value="NZ_FOXV01000001.1"/>
</dbReference>
<keyword evidence="3 5" id="KW-1005">Bacterial flagellum biogenesis</keyword>
<dbReference type="Proteomes" id="UP000243106">
    <property type="component" value="Unassembled WGS sequence"/>
</dbReference>
<evidence type="ECO:0000256" key="4">
    <source>
        <dbReference type="ARBA" id="ARBA00024746"/>
    </source>
</evidence>
<name>A0A1I5VGF0_9RHOB</name>
<keyword evidence="6" id="KW-0969">Cilium</keyword>
<organism evidence="6 7">
    <name type="scientific">Roseivivax halotolerans</name>
    <dbReference type="NCBI Taxonomy" id="93684"/>
    <lineage>
        <taxon>Bacteria</taxon>
        <taxon>Pseudomonadati</taxon>
        <taxon>Pseudomonadota</taxon>
        <taxon>Alphaproteobacteria</taxon>
        <taxon>Rhodobacterales</taxon>
        <taxon>Roseobacteraceae</taxon>
        <taxon>Roseivivax</taxon>
    </lineage>
</organism>
<dbReference type="EMBL" id="FOXV01000001">
    <property type="protein sequence ID" value="SFQ06628.1"/>
    <property type="molecule type" value="Genomic_DNA"/>
</dbReference>
<comment type="function">
    <text evidence="4 5">Required for flagellar hook formation. May act as a scaffolding protein.</text>
</comment>
<gene>
    <name evidence="6" type="ORF">SAMN05421853_101506</name>
</gene>
<dbReference type="GO" id="GO:0044781">
    <property type="term" value="P:bacterial-type flagellum organization"/>
    <property type="evidence" value="ECO:0007669"/>
    <property type="project" value="UniProtKB-UniRule"/>
</dbReference>